<proteinExistence type="predicted"/>
<keyword evidence="2" id="KW-1185">Reference proteome</keyword>
<accession>A0A8H3J8J3</accession>
<organism evidence="1 2">
    <name type="scientific">Alectoria fallacina</name>
    <dbReference type="NCBI Taxonomy" id="1903189"/>
    <lineage>
        <taxon>Eukaryota</taxon>
        <taxon>Fungi</taxon>
        <taxon>Dikarya</taxon>
        <taxon>Ascomycota</taxon>
        <taxon>Pezizomycotina</taxon>
        <taxon>Lecanoromycetes</taxon>
        <taxon>OSLEUM clade</taxon>
        <taxon>Lecanoromycetidae</taxon>
        <taxon>Lecanorales</taxon>
        <taxon>Lecanorineae</taxon>
        <taxon>Parmeliaceae</taxon>
        <taxon>Alectoria</taxon>
    </lineage>
</organism>
<sequence length="192" mass="21562">MCISWGLRHWIEDREYRIVDVECIWDAVLVAHVVFERPSYRASSNATEALSLIAERAGESGNLSSPVTSANDTLLEAVTPLFGFRPDSENLPILNVFYLTIKVLTAFAPIPNTDTVETYTVVDLDGEWQSYMLFEPFSIRARPPFFEYRWAIETVRQIPGFCLQQGRFAEIGIHVVVDGVHVGTGLMGKGAY</sequence>
<name>A0A8H3J8J3_9LECA</name>
<dbReference type="Proteomes" id="UP000664203">
    <property type="component" value="Unassembled WGS sequence"/>
</dbReference>
<comment type="caution">
    <text evidence="1">The sequence shown here is derived from an EMBL/GenBank/DDBJ whole genome shotgun (WGS) entry which is preliminary data.</text>
</comment>
<evidence type="ECO:0000313" key="2">
    <source>
        <dbReference type="Proteomes" id="UP000664203"/>
    </source>
</evidence>
<gene>
    <name evidence="1" type="ORF">ALECFALPRED_009828</name>
</gene>
<protein>
    <submittedName>
        <fullName evidence="1">Uncharacterized protein</fullName>
    </submittedName>
</protein>
<dbReference type="EMBL" id="CAJPDR010000774">
    <property type="protein sequence ID" value="CAF9942585.1"/>
    <property type="molecule type" value="Genomic_DNA"/>
</dbReference>
<reference evidence="1" key="1">
    <citation type="submission" date="2021-03" db="EMBL/GenBank/DDBJ databases">
        <authorList>
            <person name="Tagirdzhanova G."/>
        </authorList>
    </citation>
    <scope>NUCLEOTIDE SEQUENCE</scope>
</reference>
<dbReference type="AlphaFoldDB" id="A0A8H3J8J3"/>
<evidence type="ECO:0000313" key="1">
    <source>
        <dbReference type="EMBL" id="CAF9942585.1"/>
    </source>
</evidence>
<dbReference type="OrthoDB" id="5405195at2759"/>